<dbReference type="EMBL" id="MVGC01000117">
    <property type="protein sequence ID" value="RJE23510.1"/>
    <property type="molecule type" value="Genomic_DNA"/>
</dbReference>
<feature type="compositionally biased region" description="Basic and acidic residues" evidence="1">
    <location>
        <begin position="658"/>
        <end position="679"/>
    </location>
</feature>
<feature type="region of interest" description="Disordered" evidence="1">
    <location>
        <begin position="515"/>
        <end position="595"/>
    </location>
</feature>
<accession>A0A3A2ZLQ8</accession>
<dbReference type="InterPro" id="IPR013887">
    <property type="entry name" value="UPF0592"/>
</dbReference>
<sequence length="752" mass="85175">MTRPEWKVPFPSSQSSTSSPRPLKHASTSVSESSETSSGSEFLIESVHHNIRNIFTQNLITQMAFVVDRMSLRHTPASLVAFCGKACAYAFFFCPGLADIFIRLWNTSPSIYRRIYAESGIDRNLGTRSITQELAQNFPSALHSLAFHSHGPLVRYLRQKPDVPVTVAQIPWQSPWVSRWCGRDTDLFFVFVKYIHVLYADYLPHDMEDTKRILAPGLLPIHAQLLVVLEETLYKQSVPQVPENPHAAAAITFDDFIEGADASVSTLPLGIANSHRSMAENRLVILLRDFLSESSVEPNHARLLYAQSFCRVMKIAARRTSLFDHNTCFLLCDFIEEAIPIISRYSQFTGMEVFEWKFWLDVCRQMMQSHNSLTEVRVFSLFFSIWNTWVATEERKADLCLGYLLHESLFYIYFNHWSPMVRAYFHRLLCWRVGRYNGEPSPLDSTIYETLSNRLQRVWSYYLSFQAKAETEATAPLSSAPCTPAPGRRIIIIRCDNPLSPSELFVSFDRVIPPASSEQSSRNSIDADSEAQPPQRRRWSILKSMFGGSSRSSGDGNSSSDESDLSDGGTVPEKNADGQCRPPNGVGDAIRPKTPHQPYSFKFSLEWMDRPQWPSRNKRLFTPCLPVAAQLHVQRRQSPARMSDYDTASDYESEIGTEDTRSSSYREKSIRDEQLKESDTVVPTSEKASSIQDIKITGPDNLAASKYAGRALAEWAQVVSECDSFFARRRDEGVPCDGMVETPTLGVESFRK</sequence>
<gene>
    <name evidence="2" type="ORF">PHISCL_04134</name>
</gene>
<dbReference type="PANTHER" id="PTHR37988:SF1">
    <property type="entry name" value="UPF0592 MEMBRANE PROTEIN C7D4.03C"/>
    <property type="match status" value="1"/>
</dbReference>
<feature type="region of interest" description="Disordered" evidence="1">
    <location>
        <begin position="634"/>
        <end position="686"/>
    </location>
</feature>
<dbReference type="Pfam" id="PF08578">
    <property type="entry name" value="DUF1765"/>
    <property type="match status" value="1"/>
</dbReference>
<evidence type="ECO:0000256" key="1">
    <source>
        <dbReference type="SAM" id="MobiDB-lite"/>
    </source>
</evidence>
<dbReference type="OrthoDB" id="296767at2759"/>
<evidence type="ECO:0008006" key="4">
    <source>
        <dbReference type="Google" id="ProtNLM"/>
    </source>
</evidence>
<evidence type="ECO:0000313" key="2">
    <source>
        <dbReference type="EMBL" id="RJE23510.1"/>
    </source>
</evidence>
<feature type="compositionally biased region" description="Polar residues" evidence="1">
    <location>
        <begin position="516"/>
        <end position="526"/>
    </location>
</feature>
<dbReference type="AlphaFoldDB" id="A0A3A2ZLQ8"/>
<organism evidence="2 3">
    <name type="scientific">Aspergillus sclerotialis</name>
    <dbReference type="NCBI Taxonomy" id="2070753"/>
    <lineage>
        <taxon>Eukaryota</taxon>
        <taxon>Fungi</taxon>
        <taxon>Dikarya</taxon>
        <taxon>Ascomycota</taxon>
        <taxon>Pezizomycotina</taxon>
        <taxon>Eurotiomycetes</taxon>
        <taxon>Eurotiomycetidae</taxon>
        <taxon>Eurotiales</taxon>
        <taxon>Aspergillaceae</taxon>
        <taxon>Aspergillus</taxon>
        <taxon>Aspergillus subgen. Polypaecilum</taxon>
    </lineage>
</organism>
<feature type="compositionally biased region" description="Low complexity" evidence="1">
    <location>
        <begin position="9"/>
        <end position="34"/>
    </location>
</feature>
<dbReference type="STRING" id="2070753.A0A3A2ZLQ8"/>
<protein>
    <recommendedName>
        <fullName evidence="4">DUF1765-domain-containing protein</fullName>
    </recommendedName>
</protein>
<dbReference type="PANTHER" id="PTHR37988">
    <property type="entry name" value="UPF0592 MEMBRANE PROTEIN C7D4.03C"/>
    <property type="match status" value="1"/>
</dbReference>
<comment type="caution">
    <text evidence="2">The sequence shown here is derived from an EMBL/GenBank/DDBJ whole genome shotgun (WGS) entry which is preliminary data.</text>
</comment>
<feature type="compositionally biased region" description="Acidic residues" evidence="1">
    <location>
        <begin position="647"/>
        <end position="657"/>
    </location>
</feature>
<keyword evidence="3" id="KW-1185">Reference proteome</keyword>
<feature type="region of interest" description="Disordered" evidence="1">
    <location>
        <begin position="1"/>
        <end position="34"/>
    </location>
</feature>
<proteinExistence type="predicted"/>
<name>A0A3A2ZLQ8_9EURO</name>
<reference evidence="3" key="1">
    <citation type="submission" date="2017-02" db="EMBL/GenBank/DDBJ databases">
        <authorList>
            <person name="Tafer H."/>
            <person name="Lopandic K."/>
        </authorList>
    </citation>
    <scope>NUCLEOTIDE SEQUENCE [LARGE SCALE GENOMIC DNA]</scope>
    <source>
        <strain evidence="3">CBS 366.77</strain>
    </source>
</reference>
<feature type="compositionally biased region" description="Low complexity" evidence="1">
    <location>
        <begin position="547"/>
        <end position="560"/>
    </location>
</feature>
<evidence type="ECO:0000313" key="3">
    <source>
        <dbReference type="Proteomes" id="UP000266188"/>
    </source>
</evidence>
<dbReference type="Proteomes" id="UP000266188">
    <property type="component" value="Unassembled WGS sequence"/>
</dbReference>